<dbReference type="AlphaFoldDB" id="A0A8S4ASL7"/>
<protein>
    <submittedName>
        <fullName evidence="2">(Atlantic silverside) hypothetical protein</fullName>
    </submittedName>
</protein>
<name>A0A8S4ASL7_9TELE</name>
<accession>A0A8S4ASL7</accession>
<proteinExistence type="predicted"/>
<sequence>MTKILTRVITHGQRSVLVALCVPSDCLFFCLFFCLDLSSWISSWLPSWCPTSPSQLKDAEEKMLKRSRDSPVGSPGWMRLPWRCSLRSSLLPLLAGCSLTERGAAERRGSYAACRAKPPRHADRGGAGGREGPNGSRRGPNPPAVCTRMVSPGSTSSDWTTRFLLHQNVLLL</sequence>
<comment type="caution">
    <text evidence="2">The sequence shown here is derived from an EMBL/GenBank/DDBJ whole genome shotgun (WGS) entry which is preliminary data.</text>
</comment>
<dbReference type="Proteomes" id="UP000677803">
    <property type="component" value="Unassembled WGS sequence"/>
</dbReference>
<keyword evidence="3" id="KW-1185">Reference proteome</keyword>
<organism evidence="2 3">
    <name type="scientific">Menidia menidia</name>
    <name type="common">Atlantic silverside</name>
    <dbReference type="NCBI Taxonomy" id="238744"/>
    <lineage>
        <taxon>Eukaryota</taxon>
        <taxon>Metazoa</taxon>
        <taxon>Chordata</taxon>
        <taxon>Craniata</taxon>
        <taxon>Vertebrata</taxon>
        <taxon>Euteleostomi</taxon>
        <taxon>Actinopterygii</taxon>
        <taxon>Neopterygii</taxon>
        <taxon>Teleostei</taxon>
        <taxon>Neoteleostei</taxon>
        <taxon>Acanthomorphata</taxon>
        <taxon>Ovalentaria</taxon>
        <taxon>Atherinomorphae</taxon>
        <taxon>Atheriniformes</taxon>
        <taxon>Atherinopsidae</taxon>
        <taxon>Menidiinae</taxon>
        <taxon>Menidia</taxon>
    </lineage>
</organism>
<evidence type="ECO:0000313" key="2">
    <source>
        <dbReference type="EMBL" id="CAG5892259.1"/>
    </source>
</evidence>
<feature type="region of interest" description="Disordered" evidence="1">
    <location>
        <begin position="110"/>
        <end position="157"/>
    </location>
</feature>
<evidence type="ECO:0000256" key="1">
    <source>
        <dbReference type="SAM" id="MobiDB-lite"/>
    </source>
</evidence>
<reference evidence="2" key="1">
    <citation type="submission" date="2021-05" db="EMBL/GenBank/DDBJ databases">
        <authorList>
            <person name="Tigano A."/>
        </authorList>
    </citation>
    <scope>NUCLEOTIDE SEQUENCE</scope>
</reference>
<gene>
    <name evidence="2" type="ORF">MMEN_LOCUS6484</name>
</gene>
<evidence type="ECO:0000313" key="3">
    <source>
        <dbReference type="Proteomes" id="UP000677803"/>
    </source>
</evidence>
<dbReference type="EMBL" id="CAJRST010005557">
    <property type="protein sequence ID" value="CAG5892259.1"/>
    <property type="molecule type" value="Genomic_DNA"/>
</dbReference>